<evidence type="ECO:0000313" key="5">
    <source>
        <dbReference type="EMBL" id="KAG8375074.1"/>
    </source>
</evidence>
<feature type="coiled-coil region" evidence="2">
    <location>
        <begin position="370"/>
        <end position="425"/>
    </location>
</feature>
<accession>A0AAV6WWH0</accession>
<dbReference type="EMBL" id="WHWC01000010">
    <property type="protein sequence ID" value="KAG8375074.1"/>
    <property type="molecule type" value="Genomic_DNA"/>
</dbReference>
<dbReference type="PANTHER" id="PTHR47357">
    <property type="entry name" value="COP1-INTERACTIVE PROTEIN 1"/>
    <property type="match status" value="1"/>
</dbReference>
<evidence type="ECO:0000256" key="2">
    <source>
        <dbReference type="SAM" id="Coils"/>
    </source>
</evidence>
<evidence type="ECO:0000256" key="3">
    <source>
        <dbReference type="SAM" id="MobiDB-lite"/>
    </source>
</evidence>
<dbReference type="Proteomes" id="UP000826271">
    <property type="component" value="Unassembled WGS sequence"/>
</dbReference>
<reference evidence="5" key="1">
    <citation type="submission" date="2019-10" db="EMBL/GenBank/DDBJ databases">
        <authorList>
            <person name="Zhang R."/>
            <person name="Pan Y."/>
            <person name="Wang J."/>
            <person name="Ma R."/>
            <person name="Yu S."/>
        </authorList>
    </citation>
    <scope>NUCLEOTIDE SEQUENCE</scope>
    <source>
        <strain evidence="5">LA-IB0</strain>
        <tissue evidence="5">Leaf</tissue>
    </source>
</reference>
<dbReference type="InterPro" id="IPR011684">
    <property type="entry name" value="NAB"/>
</dbReference>
<comment type="caution">
    <text evidence="5">The sequence shown here is derived from an EMBL/GenBank/DDBJ whole genome shotgun (WGS) entry which is preliminary data.</text>
</comment>
<sequence length="456" mass="53192">MKRILKVSKTINHGNKVENMNKKTELIQLIEDFHQQYESLYILYEDLRQEVKKNVNGGDDDNSSSASSSDSETYYSPQATCDTSDFDDTLLKDKLTSSSEVQKTTIFHLQSSFSKAPDSDEIVKNHSENASLKLDISTLCKEKTELEEKITRLGARILEIEAASKEQERKNTELLDKIVNYQKTVLEQETIISKLKNENEQAESRLSDLKSNSELLERKIVNYQKTLLEQETIIGKLKTENEQAESRLSDFKSDFQIFERKIEETAEEFKKQFEDKYRILSRRIRVADQLHLETKENYEQERENRSEIEFKNVKDISITANDLLTKLDSVALNLEQSTDNFLSRISKASCELKFAKHFAMRKNGELSHDLDCLLAEIGDKEAEILALREKVLKSENEVTELEKMMKEKEDEVIGLNEEKREAIRQLCVWTDHHRNRSDYYMRMLSQINKGLRRRES</sequence>
<feature type="coiled-coil region" evidence="2">
    <location>
        <begin position="129"/>
        <end position="261"/>
    </location>
</feature>
<name>A0AAV6WWH0_9LAMI</name>
<dbReference type="GO" id="GO:0005200">
    <property type="term" value="F:structural constituent of cytoskeleton"/>
    <property type="evidence" value="ECO:0007669"/>
    <property type="project" value="TreeGrafter"/>
</dbReference>
<dbReference type="GO" id="GO:0003779">
    <property type="term" value="F:actin binding"/>
    <property type="evidence" value="ECO:0007669"/>
    <property type="project" value="InterPro"/>
</dbReference>
<dbReference type="AlphaFoldDB" id="A0AAV6WWH0"/>
<keyword evidence="6" id="KW-1185">Reference proteome</keyword>
<evidence type="ECO:0000313" key="6">
    <source>
        <dbReference type="Proteomes" id="UP000826271"/>
    </source>
</evidence>
<evidence type="ECO:0000259" key="4">
    <source>
        <dbReference type="PROSITE" id="PS51774"/>
    </source>
</evidence>
<keyword evidence="1 2" id="KW-0175">Coiled coil</keyword>
<proteinExistence type="predicted"/>
<feature type="region of interest" description="Disordered" evidence="3">
    <location>
        <begin position="54"/>
        <end position="80"/>
    </location>
</feature>
<dbReference type="GO" id="GO:0005856">
    <property type="term" value="C:cytoskeleton"/>
    <property type="evidence" value="ECO:0007669"/>
    <property type="project" value="TreeGrafter"/>
</dbReference>
<dbReference type="PROSITE" id="PS51774">
    <property type="entry name" value="NAB"/>
    <property type="match status" value="1"/>
</dbReference>
<gene>
    <name evidence="5" type="ORF">BUALT_Bualt10G0062400</name>
</gene>
<dbReference type="PANTHER" id="PTHR47357:SF4">
    <property type="entry name" value="MYOSIN HEAVY CHAIN-LIKE PROTEIN"/>
    <property type="match status" value="1"/>
</dbReference>
<feature type="domain" description="NAB" evidence="4">
    <location>
        <begin position="1"/>
        <end position="51"/>
    </location>
</feature>
<protein>
    <recommendedName>
        <fullName evidence="4">NAB domain-containing protein</fullName>
    </recommendedName>
</protein>
<organism evidence="5 6">
    <name type="scientific">Buddleja alternifolia</name>
    <dbReference type="NCBI Taxonomy" id="168488"/>
    <lineage>
        <taxon>Eukaryota</taxon>
        <taxon>Viridiplantae</taxon>
        <taxon>Streptophyta</taxon>
        <taxon>Embryophyta</taxon>
        <taxon>Tracheophyta</taxon>
        <taxon>Spermatophyta</taxon>
        <taxon>Magnoliopsida</taxon>
        <taxon>eudicotyledons</taxon>
        <taxon>Gunneridae</taxon>
        <taxon>Pentapetalae</taxon>
        <taxon>asterids</taxon>
        <taxon>lamiids</taxon>
        <taxon>Lamiales</taxon>
        <taxon>Scrophulariaceae</taxon>
        <taxon>Buddlejeae</taxon>
        <taxon>Buddleja</taxon>
    </lineage>
</organism>
<evidence type="ECO:0000256" key="1">
    <source>
        <dbReference type="ARBA" id="ARBA00023054"/>
    </source>
</evidence>